<sequence length="232" mass="24646">MHMETTQAVSALVVASLLLCASAAGRPVSTTVAPTPSQVNRQNASAELDDIMARTLESMLAVTPCSTADPYFASAILPHRVGAAEMCDWMAKYGTDPQLRNISDAVYTSPTEIQIFQSMPDVEACTPAPGAAPASLAAPRAKAAGRLSQYPAVAIRSSIAFSLAAGMNGDPNHDFALQMAAHHMASINMARVELLHGTYAPLKALATELIVIQTKQVGQFRQILQNQYSTYI</sequence>
<keyword evidence="1" id="KW-0732">Signal</keyword>
<evidence type="ECO:0000259" key="2">
    <source>
        <dbReference type="Pfam" id="PF03713"/>
    </source>
</evidence>
<dbReference type="Proteomes" id="UP001497392">
    <property type="component" value="Unassembled WGS sequence"/>
</dbReference>
<gene>
    <name evidence="3" type="primary">g12363</name>
    <name evidence="3" type="ORF">VP750_LOCUS11007</name>
</gene>
<dbReference type="InterPro" id="IPR012347">
    <property type="entry name" value="Ferritin-like"/>
</dbReference>
<name>A0ABP1GA58_9CHLO</name>
<dbReference type="PANTHER" id="PTHR36933">
    <property type="entry name" value="SLL0788 PROTEIN"/>
    <property type="match status" value="1"/>
</dbReference>
<dbReference type="EMBL" id="CAXHTA020000019">
    <property type="protein sequence ID" value="CAL5229101.1"/>
    <property type="molecule type" value="Genomic_DNA"/>
</dbReference>
<dbReference type="PANTHER" id="PTHR36933:SF1">
    <property type="entry name" value="SLL0788 PROTEIN"/>
    <property type="match status" value="1"/>
</dbReference>
<dbReference type="Pfam" id="PF03713">
    <property type="entry name" value="DUF305"/>
    <property type="match status" value="1"/>
</dbReference>
<comment type="caution">
    <text evidence="3">The sequence shown here is derived from an EMBL/GenBank/DDBJ whole genome shotgun (WGS) entry which is preliminary data.</text>
</comment>
<feature type="domain" description="DUF305" evidence="2">
    <location>
        <begin position="173"/>
        <end position="224"/>
    </location>
</feature>
<accession>A0ABP1GA58</accession>
<evidence type="ECO:0000256" key="1">
    <source>
        <dbReference type="SAM" id="SignalP"/>
    </source>
</evidence>
<dbReference type="InterPro" id="IPR005183">
    <property type="entry name" value="DUF305_CopM-like"/>
</dbReference>
<reference evidence="3 4" key="1">
    <citation type="submission" date="2024-06" db="EMBL/GenBank/DDBJ databases">
        <authorList>
            <person name="Kraege A."/>
            <person name="Thomma B."/>
        </authorList>
    </citation>
    <scope>NUCLEOTIDE SEQUENCE [LARGE SCALE GENOMIC DNA]</scope>
</reference>
<proteinExistence type="predicted"/>
<evidence type="ECO:0000313" key="3">
    <source>
        <dbReference type="EMBL" id="CAL5229101.1"/>
    </source>
</evidence>
<feature type="chain" id="PRO_5046063724" evidence="1">
    <location>
        <begin position="26"/>
        <end position="232"/>
    </location>
</feature>
<organism evidence="3 4">
    <name type="scientific">Coccomyxa viridis</name>
    <dbReference type="NCBI Taxonomy" id="1274662"/>
    <lineage>
        <taxon>Eukaryota</taxon>
        <taxon>Viridiplantae</taxon>
        <taxon>Chlorophyta</taxon>
        <taxon>core chlorophytes</taxon>
        <taxon>Trebouxiophyceae</taxon>
        <taxon>Trebouxiophyceae incertae sedis</taxon>
        <taxon>Coccomyxaceae</taxon>
        <taxon>Coccomyxa</taxon>
    </lineage>
</organism>
<evidence type="ECO:0000313" key="4">
    <source>
        <dbReference type="Proteomes" id="UP001497392"/>
    </source>
</evidence>
<dbReference type="Gene3D" id="1.20.1260.10">
    <property type="match status" value="1"/>
</dbReference>
<feature type="signal peptide" evidence="1">
    <location>
        <begin position="1"/>
        <end position="25"/>
    </location>
</feature>
<keyword evidence="4" id="KW-1185">Reference proteome</keyword>
<protein>
    <submittedName>
        <fullName evidence="3">G12363 protein</fullName>
    </submittedName>
</protein>